<dbReference type="PANTHER" id="PTHR19308">
    <property type="entry name" value="PHOSPHATIDYLCHOLINE TRANSFER PROTEIN"/>
    <property type="match status" value="1"/>
</dbReference>
<dbReference type="InterPro" id="IPR023393">
    <property type="entry name" value="START-like_dom_sf"/>
</dbReference>
<reference evidence="2 3" key="1">
    <citation type="journal article" date="2015" name="Front. Microbiol.">
        <title>Genome sequence of the plant growth promoting endophytic yeast Rhodotorula graminis WP1.</title>
        <authorList>
            <person name="Firrincieli A."/>
            <person name="Otillar R."/>
            <person name="Salamov A."/>
            <person name="Schmutz J."/>
            <person name="Khan Z."/>
            <person name="Redman R.S."/>
            <person name="Fleck N.D."/>
            <person name="Lindquist E."/>
            <person name="Grigoriev I.V."/>
            <person name="Doty S.L."/>
        </authorList>
    </citation>
    <scope>NUCLEOTIDE SEQUENCE [LARGE SCALE GENOMIC DNA]</scope>
    <source>
        <strain evidence="2 3">WP1</strain>
    </source>
</reference>
<dbReference type="GeneID" id="28976036"/>
<accession>A0A194SD27</accession>
<dbReference type="GO" id="GO:0005737">
    <property type="term" value="C:cytoplasm"/>
    <property type="evidence" value="ECO:0007669"/>
    <property type="project" value="UniProtKB-ARBA"/>
</dbReference>
<dbReference type="AlphaFoldDB" id="A0A194SD27"/>
<dbReference type="GO" id="GO:0008289">
    <property type="term" value="F:lipid binding"/>
    <property type="evidence" value="ECO:0007669"/>
    <property type="project" value="InterPro"/>
</dbReference>
<dbReference type="CDD" id="cd00177">
    <property type="entry name" value="START"/>
    <property type="match status" value="1"/>
</dbReference>
<evidence type="ECO:0000259" key="1">
    <source>
        <dbReference type="PROSITE" id="PS50848"/>
    </source>
</evidence>
<dbReference type="EMBL" id="KQ474073">
    <property type="protein sequence ID" value="KPV78514.1"/>
    <property type="molecule type" value="Genomic_DNA"/>
</dbReference>
<dbReference type="PANTHER" id="PTHR19308:SF14">
    <property type="entry name" value="START DOMAIN-CONTAINING PROTEIN"/>
    <property type="match status" value="1"/>
</dbReference>
<dbReference type="InterPro" id="IPR051213">
    <property type="entry name" value="START_lipid_transfer"/>
</dbReference>
<keyword evidence="3" id="KW-1185">Reference proteome</keyword>
<dbReference type="SUPFAM" id="SSF55961">
    <property type="entry name" value="Bet v1-like"/>
    <property type="match status" value="1"/>
</dbReference>
<dbReference type="InterPro" id="IPR002913">
    <property type="entry name" value="START_lipid-bd_dom"/>
</dbReference>
<dbReference type="OMA" id="REQCHAP"/>
<dbReference type="RefSeq" id="XP_018274563.1">
    <property type="nucleotide sequence ID" value="XM_018415588.1"/>
</dbReference>
<protein>
    <recommendedName>
        <fullName evidence="1">START domain-containing protein</fullName>
    </recommendedName>
</protein>
<dbReference type="Pfam" id="PF01852">
    <property type="entry name" value="START"/>
    <property type="match status" value="1"/>
</dbReference>
<evidence type="ECO:0000313" key="3">
    <source>
        <dbReference type="Proteomes" id="UP000053890"/>
    </source>
</evidence>
<organism evidence="2 3">
    <name type="scientific">Rhodotorula graminis (strain WP1)</name>
    <dbReference type="NCBI Taxonomy" id="578459"/>
    <lineage>
        <taxon>Eukaryota</taxon>
        <taxon>Fungi</taxon>
        <taxon>Dikarya</taxon>
        <taxon>Basidiomycota</taxon>
        <taxon>Pucciniomycotina</taxon>
        <taxon>Microbotryomycetes</taxon>
        <taxon>Sporidiobolales</taxon>
        <taxon>Sporidiobolaceae</taxon>
        <taxon>Rhodotorula</taxon>
    </lineage>
</organism>
<sequence>MSSLLPERPAVPNYPTASPYQKQLDVARAYFHEQLQSSDVEWDSQTKSDVELGAKKDLEDSSAPNTVRGVTVVKGVSPETFLFGVVTSDRLRRLWDARLDTSGIVASYSPDEFTFYSTTKGFSFVVSGRDIVGASRIFETGDGYELVQTSVDDLVPAQKGKTRATLFLGGWKVEAAGSDTKVTYVVKVALNGSMPSAIVNKVATETPMCVGTARDTFYKHGFAPFIRRSSLSAKDLVVQNQRNVDDVYRLTLSTRTVGAEVEVVFDREKLHKGGVNVSVEGEGVETSVDEAAGVIKVRATQENKEMVVVVRAK</sequence>
<dbReference type="Gene3D" id="3.30.530.20">
    <property type="match status" value="1"/>
</dbReference>
<dbReference type="PROSITE" id="PS50848">
    <property type="entry name" value="START"/>
    <property type="match status" value="1"/>
</dbReference>
<name>A0A194SD27_RHOGW</name>
<proteinExistence type="predicted"/>
<evidence type="ECO:0000313" key="2">
    <source>
        <dbReference type="EMBL" id="KPV78514.1"/>
    </source>
</evidence>
<dbReference type="OrthoDB" id="196858at2759"/>
<dbReference type="Proteomes" id="UP000053890">
    <property type="component" value="Unassembled WGS sequence"/>
</dbReference>
<gene>
    <name evidence="2" type="ORF">RHOBADRAFT_50973</name>
</gene>
<feature type="domain" description="START" evidence="1">
    <location>
        <begin position="42"/>
        <end position="200"/>
    </location>
</feature>